<keyword evidence="1" id="KW-0472">Membrane</keyword>
<evidence type="ECO:0000313" key="5">
    <source>
        <dbReference type="Proteomes" id="UP000235114"/>
    </source>
</evidence>
<reference evidence="3 5" key="2">
    <citation type="submission" date="2017-12" db="EMBL/GenBank/DDBJ databases">
        <title>Comparative Functional Genomics of Dry Heat Resistant strains isolated from the Viking Spacecraft.</title>
        <authorList>
            <person name="Seuylemezian A."/>
            <person name="Cooper K."/>
            <person name="Vaishampayan P."/>
        </authorList>
    </citation>
    <scope>NUCLEOTIDE SEQUENCE [LARGE SCALE GENOMIC DNA]</scope>
    <source>
        <strain evidence="3 5">ATCC 29669</strain>
    </source>
</reference>
<keyword evidence="5" id="KW-1185">Reference proteome</keyword>
<feature type="transmembrane region" description="Helical" evidence="1">
    <location>
        <begin position="155"/>
        <end position="172"/>
    </location>
</feature>
<keyword evidence="1" id="KW-1133">Transmembrane helix</keyword>
<accession>A0A2N5GGN7</accession>
<evidence type="ECO:0000313" key="4">
    <source>
        <dbReference type="Proteomes" id="UP000234951"/>
    </source>
</evidence>
<feature type="transmembrane region" description="Helical" evidence="1">
    <location>
        <begin position="84"/>
        <end position="104"/>
    </location>
</feature>
<comment type="caution">
    <text evidence="2">The sequence shown here is derived from an EMBL/GenBank/DDBJ whole genome shotgun (WGS) entry which is preliminary data.</text>
</comment>
<dbReference type="Proteomes" id="UP000234951">
    <property type="component" value="Unassembled WGS sequence"/>
</dbReference>
<organism evidence="2 4">
    <name type="scientific">Bacillus canaveralius</name>
    <dbReference type="NCBI Taxonomy" id="1403243"/>
    <lineage>
        <taxon>Bacteria</taxon>
        <taxon>Bacillati</taxon>
        <taxon>Bacillota</taxon>
        <taxon>Bacilli</taxon>
        <taxon>Bacillales</taxon>
        <taxon>Bacillaceae</taxon>
        <taxon>Bacillus</taxon>
    </lineage>
</organism>
<dbReference type="OrthoDB" id="2596772at2"/>
<dbReference type="RefSeq" id="WP_101579214.1">
    <property type="nucleotide sequence ID" value="NZ_PGVA01000069.1"/>
</dbReference>
<evidence type="ECO:0000313" key="2">
    <source>
        <dbReference type="EMBL" id="PLR79924.1"/>
    </source>
</evidence>
<gene>
    <name evidence="2" type="ORF">CU635_20430</name>
    <name evidence="3" type="ORF">CVD25_22600</name>
</gene>
<evidence type="ECO:0000313" key="3">
    <source>
        <dbReference type="EMBL" id="PLR88433.1"/>
    </source>
</evidence>
<proteinExistence type="predicted"/>
<dbReference type="AlphaFoldDB" id="A0A2N5GGN7"/>
<keyword evidence="1" id="KW-0812">Transmembrane</keyword>
<feature type="transmembrane region" description="Helical" evidence="1">
    <location>
        <begin position="116"/>
        <end position="135"/>
    </location>
</feature>
<feature type="transmembrane region" description="Helical" evidence="1">
    <location>
        <begin position="33"/>
        <end position="53"/>
    </location>
</feature>
<dbReference type="EMBL" id="PGVA01000069">
    <property type="protein sequence ID" value="PLR79924.1"/>
    <property type="molecule type" value="Genomic_DNA"/>
</dbReference>
<protein>
    <submittedName>
        <fullName evidence="2">Uncharacterized protein</fullName>
    </submittedName>
</protein>
<name>A0A2N5GGN7_9BACI</name>
<reference evidence="2 4" key="1">
    <citation type="submission" date="2017-11" db="EMBL/GenBank/DDBJ databases">
        <title>Comparitive Functional Genomics of Dry Heat Resistant strains isolated from the Viking Spacecraft.</title>
        <authorList>
            <person name="Seuylemezian A."/>
            <person name="Cooper K."/>
            <person name="Vaishampayan P."/>
        </authorList>
    </citation>
    <scope>NUCLEOTIDE SEQUENCE [LARGE SCALE GENOMIC DNA]</scope>
    <source>
        <strain evidence="2 4">M4.6</strain>
    </source>
</reference>
<dbReference type="Proteomes" id="UP000235114">
    <property type="component" value="Unassembled WGS sequence"/>
</dbReference>
<sequence>MLLLISTLLVIVYTIVCVIKVHTHKDKLVNMTGMTVAMVLGMASSLTMGLIAGIEFQGNLSLSTIIAIHYSLMVGILVGRPINLLTLVEGMAAGVMGGMMGAMLGEMLPSGDFTLMLVLTDILFMVSVVSIIFLINAELKKTGEPVSFYPRTFPWIVTSVISAVIILTLATLETKPMLSDSNVQEEQHHHHE</sequence>
<evidence type="ECO:0000256" key="1">
    <source>
        <dbReference type="SAM" id="Phobius"/>
    </source>
</evidence>
<dbReference type="EMBL" id="PGVD01000102">
    <property type="protein sequence ID" value="PLR88433.1"/>
    <property type="molecule type" value="Genomic_DNA"/>
</dbReference>